<evidence type="ECO:0000256" key="6">
    <source>
        <dbReference type="ARBA" id="ARBA00022553"/>
    </source>
</evidence>
<keyword evidence="11" id="KW-0443">Lipid metabolism</keyword>
<keyword evidence="8" id="KW-0276">Fatty acid metabolism</keyword>
<name>A0A8D1WW27_PIG</name>
<keyword evidence="5 14" id="KW-0444">Lipid biosynthesis</keyword>
<accession>A0A8D1WW27</accession>
<evidence type="ECO:0007829" key="22">
    <source>
        <dbReference type="PDB" id="9CDN"/>
    </source>
</evidence>
<evidence type="ECO:0000256" key="7">
    <source>
        <dbReference type="ARBA" id="ARBA00022660"/>
    </source>
</evidence>
<dbReference type="EMDB" id="EMD-45479"/>
<evidence type="ECO:0007829" key="21">
    <source>
        <dbReference type="PDB" id="9CD6"/>
    </source>
</evidence>
<proteinExistence type="evidence at protein level"/>
<evidence type="ECO:0000256" key="13">
    <source>
        <dbReference type="ARBA" id="ARBA00023160"/>
    </source>
</evidence>
<evidence type="ECO:0000256" key="9">
    <source>
        <dbReference type="ARBA" id="ARBA00022946"/>
    </source>
</evidence>
<comment type="similarity">
    <text evidence="2">Belongs to the acyl carrier protein (ACP) family.</text>
</comment>
<evidence type="ECO:0000256" key="12">
    <source>
        <dbReference type="ARBA" id="ARBA00023128"/>
    </source>
</evidence>
<reference evidence="19" key="2">
    <citation type="submission" date="2024-05" db="PDB data bank">
        <title>Cryo-EM structure of respiratory supercomplex I.</title>
        <authorList>
            <person name="Zhang Z."/>
            <person name="Maharjan R."/>
            <person name="Tringides M."/>
        </authorList>
    </citation>
    <scope>STRUCTURE BY ELECTRON MICROSCOPY (2.88 ANGSTROMS) OF 49-204</scope>
</reference>
<evidence type="ECO:0007829" key="18">
    <source>
        <dbReference type="PDB" id="9BUH"/>
    </source>
</evidence>
<sequence length="204" mass="22124">MPSGAARGRQGPPAPAAAASAALCVACAERETMLDQRARRSVSWVGVAMAARVLCACVRRLPAAFAPLPRIPTVVAARPLSTTLFPTGAQARSRALQPALVLAQAPGGVTQLCRRYSDAPPLTLEAIKDRVLYVLKLYDKIDPEKLSVNSHFMKDLGLDSLDQVEIIMAMEDEFGFEIPDIDAEKLMCPQEIVDYIADKKDVYE</sequence>
<keyword evidence="10" id="KW-0249">Electron transport</keyword>
<dbReference type="GO" id="GO:0031966">
    <property type="term" value="C:mitochondrial membrane"/>
    <property type="evidence" value="ECO:0007669"/>
    <property type="project" value="UniProtKB-ARBA"/>
</dbReference>
<dbReference type="Ensembl" id="ENSSSCT00060104483.1">
    <property type="protein sequence ID" value="ENSSSCP00060045760.1"/>
    <property type="gene ID" value="ENSSSCG00060076169.1"/>
</dbReference>
<keyword evidence="9" id="KW-0809">Transit peptide</keyword>
<protein>
    <recommendedName>
        <fullName evidence="14">Acyl carrier protein</fullName>
    </recommendedName>
</protein>
<keyword evidence="6" id="KW-0597">Phosphoprotein</keyword>
<dbReference type="EMDB" id="EMD-45490"/>
<dbReference type="AlphaFoldDB" id="A0A8D1WW27"/>
<evidence type="ECO:0000313" key="16">
    <source>
        <dbReference type="Ensembl" id="ENSSSCP00060045760.1"/>
    </source>
</evidence>
<dbReference type="PDB" id="9BXV">
    <property type="method" value="EM"/>
    <property type="resolution" value="2.90 A"/>
    <property type="chains" value="O/X=49-204"/>
</dbReference>
<comment type="subcellular location">
    <subcellularLocation>
        <location evidence="1">Mitochondrion</location>
    </subcellularLocation>
</comment>
<reference evidence="16" key="6">
    <citation type="submission" date="2025-08" db="UniProtKB">
        <authorList>
            <consortium name="Ensembl"/>
        </authorList>
    </citation>
    <scope>IDENTIFICATION</scope>
</reference>
<dbReference type="Proteomes" id="UP000694723">
    <property type="component" value="Unplaced"/>
</dbReference>
<evidence type="ECO:0000256" key="1">
    <source>
        <dbReference type="ARBA" id="ARBA00004173"/>
    </source>
</evidence>
<organism evidence="16 17">
    <name type="scientific">Sus scrofa</name>
    <name type="common">Pig</name>
    <dbReference type="NCBI Taxonomy" id="9823"/>
    <lineage>
        <taxon>Eukaryota</taxon>
        <taxon>Metazoa</taxon>
        <taxon>Chordata</taxon>
        <taxon>Craniata</taxon>
        <taxon>Vertebrata</taxon>
        <taxon>Euteleostomi</taxon>
        <taxon>Mammalia</taxon>
        <taxon>Eutheria</taxon>
        <taxon>Laurasiatheria</taxon>
        <taxon>Artiodactyla</taxon>
        <taxon>Suina</taxon>
        <taxon>Suidae</taxon>
        <taxon>Sus</taxon>
    </lineage>
</organism>
<evidence type="ECO:0000256" key="4">
    <source>
        <dbReference type="ARBA" id="ARBA00022450"/>
    </source>
</evidence>
<dbReference type="PDB" id="9CD6">
    <property type="method" value="EM"/>
    <property type="resolution" value="3.20 A"/>
    <property type="chains" value="O/X=49-204"/>
</dbReference>
<dbReference type="InterPro" id="IPR009081">
    <property type="entry name" value="PP-bd_ACP"/>
</dbReference>
<evidence type="ECO:0007829" key="20">
    <source>
        <dbReference type="PDB" id="9BXV"/>
    </source>
</evidence>
<dbReference type="PANTHER" id="PTHR20863:SF28">
    <property type="entry name" value="ACYL CARRIER PROTEIN, MITOCHONDRIAL"/>
    <property type="match status" value="1"/>
</dbReference>
<dbReference type="EMDB" id="EMD-45463"/>
<keyword evidence="4 14" id="KW-0596">Phosphopantetheine</keyword>
<dbReference type="EMDB" id="EMD-44908"/>
<dbReference type="InterPro" id="IPR006162">
    <property type="entry name" value="Ppantetheine_attach_site"/>
</dbReference>
<dbReference type="PROSITE" id="PS50075">
    <property type="entry name" value="CARRIER"/>
    <property type="match status" value="1"/>
</dbReference>
<evidence type="ECO:0000256" key="5">
    <source>
        <dbReference type="ARBA" id="ARBA00022516"/>
    </source>
</evidence>
<evidence type="ECO:0000256" key="3">
    <source>
        <dbReference type="ARBA" id="ARBA00022448"/>
    </source>
</evidence>
<evidence type="ECO:0007829" key="19">
    <source>
        <dbReference type="PDB" id="9BWD"/>
    </source>
</evidence>
<dbReference type="EMDB" id="EMD-44967"/>
<feature type="domain" description="Carrier" evidence="15">
    <location>
        <begin position="125"/>
        <end position="200"/>
    </location>
</feature>
<reference evidence="22" key="5">
    <citation type="submission" date="2024-06" db="PDB data bank">
        <title>respiratory supercomplex I+III2 open state.</title>
        <authorList>
            <person name="Zhang Z."/>
            <person name="Maharjan R."/>
            <person name="Tringides M."/>
        </authorList>
    </citation>
    <scope>STRUCTURE BY ELECTRON MICROSCOPY (3.47 ANGSTROMS) OF 49-204</scope>
</reference>
<dbReference type="FunFam" id="1.10.1200.10:FF:000008">
    <property type="entry name" value="Acyl carrier protein"/>
    <property type="match status" value="1"/>
</dbReference>
<dbReference type="PDB" id="9CDN">
    <property type="method" value="EM"/>
    <property type="resolution" value="3.47 A"/>
    <property type="chains" value="O/X=49-204"/>
</dbReference>
<evidence type="ECO:0000256" key="11">
    <source>
        <dbReference type="ARBA" id="ARBA00023098"/>
    </source>
</evidence>
<evidence type="ECO:0000256" key="2">
    <source>
        <dbReference type="ARBA" id="ARBA00010930"/>
    </source>
</evidence>
<reference evidence="20" key="3">
    <citation type="submission" date="2024-05" db="PDB data bank">
        <title>Respiratory supercomplex I III.</title>
        <authorList>
            <person name="Zhang Z."/>
            <person name="Maharjan R."/>
            <person name="Tringides M."/>
        </authorList>
    </citation>
    <scope>STRUCTURE BY ELECTRON MICROSCOPY (2.90 ANGSTROMS) OF 49-204</scope>
</reference>
<dbReference type="PDB" id="9BUH">
    <property type="method" value="EM"/>
    <property type="resolution" value="2.80 A"/>
    <property type="chains" value="O/X=49-204"/>
</dbReference>
<reference evidence="21" key="4">
    <citation type="submission" date="2024-06" db="PDB data bank">
        <title>Cryo-EM structure of respiratory supercomplex I in open state.</title>
        <authorList>
            <person name="Zhang Z."/>
            <person name="Maharjan R."/>
            <person name="Tringides M."/>
        </authorList>
    </citation>
    <scope>STRUCTURE BY ELECTRON MICROSCOPY (3.20 ANGSTROMS) OF 49-204</scope>
</reference>
<keyword evidence="18 19" id="KW-0002">3D-structure</keyword>
<keyword evidence="3" id="KW-0813">Transport</keyword>
<dbReference type="NCBIfam" id="TIGR00517">
    <property type="entry name" value="acyl_carrier"/>
    <property type="match status" value="1"/>
</dbReference>
<dbReference type="HAMAP" id="MF_01217">
    <property type="entry name" value="Acyl_carrier"/>
    <property type="match status" value="1"/>
</dbReference>
<dbReference type="Gene3D" id="1.10.1200.10">
    <property type="entry name" value="ACP-like"/>
    <property type="match status" value="1"/>
</dbReference>
<dbReference type="EMDB" id="EMD-45013"/>
<evidence type="ECO:0000313" key="17">
    <source>
        <dbReference type="Proteomes" id="UP000694723"/>
    </source>
</evidence>
<dbReference type="InterPro" id="IPR003231">
    <property type="entry name" value="ACP"/>
</dbReference>
<dbReference type="PDB" id="9BWD">
    <property type="method" value="EM"/>
    <property type="resolution" value="2.88 A"/>
    <property type="chains" value="O/X=49-204"/>
</dbReference>
<dbReference type="GO" id="GO:0006633">
    <property type="term" value="P:fatty acid biosynthetic process"/>
    <property type="evidence" value="ECO:0007669"/>
    <property type="project" value="UniProtKB-KW"/>
</dbReference>
<evidence type="ECO:0000256" key="8">
    <source>
        <dbReference type="ARBA" id="ARBA00022832"/>
    </source>
</evidence>
<comment type="function">
    <text evidence="14">Carrier of the growing fatty acid chain in fatty acid biosynthesis.</text>
</comment>
<dbReference type="PANTHER" id="PTHR20863">
    <property type="entry name" value="ACYL CARRIER PROTEIN"/>
    <property type="match status" value="1"/>
</dbReference>
<reference evidence="18" key="1">
    <citation type="submission" date="2024-05" db="PDB data bank">
        <title>Cryo-EM structure of respiratory supercomplex I III IV.</title>
        <authorList>
            <person name="Zhang Z."/>
            <person name="Maharjan R."/>
            <person name="Tringides M."/>
        </authorList>
    </citation>
    <scope>STRUCTURE BY ELECTRON MICROSCOPY (2.80 ANGSTROMS) OF 49-204</scope>
</reference>
<evidence type="ECO:0000256" key="10">
    <source>
        <dbReference type="ARBA" id="ARBA00022982"/>
    </source>
</evidence>
<dbReference type="SUPFAM" id="SSF47336">
    <property type="entry name" value="ACP-like"/>
    <property type="match status" value="1"/>
</dbReference>
<evidence type="ECO:0000256" key="14">
    <source>
        <dbReference type="RuleBase" id="RU000722"/>
    </source>
</evidence>
<dbReference type="Pfam" id="PF00550">
    <property type="entry name" value="PP-binding"/>
    <property type="match status" value="1"/>
</dbReference>
<keyword evidence="7" id="KW-0679">Respiratory chain</keyword>
<evidence type="ECO:0000259" key="15">
    <source>
        <dbReference type="PROSITE" id="PS50075"/>
    </source>
</evidence>
<keyword evidence="12" id="KW-0496">Mitochondrion</keyword>
<keyword evidence="13 14" id="KW-0275">Fatty acid biosynthesis</keyword>
<dbReference type="GO" id="GO:0045271">
    <property type="term" value="C:respiratory chain complex I"/>
    <property type="evidence" value="ECO:0007669"/>
    <property type="project" value="UniProtKB-ARBA"/>
</dbReference>
<dbReference type="InterPro" id="IPR036736">
    <property type="entry name" value="ACP-like_sf"/>
</dbReference>
<dbReference type="PROSITE" id="PS00012">
    <property type="entry name" value="PHOSPHOPANTETHEINE"/>
    <property type="match status" value="1"/>
</dbReference>